<proteinExistence type="inferred from homology"/>
<comment type="similarity">
    <text evidence="7">Belongs to the MsrQ family.</text>
</comment>
<keyword evidence="4 7" id="KW-1133">Transmembrane helix</keyword>
<keyword evidence="7" id="KW-0285">Flavoprotein</keyword>
<dbReference type="Proteomes" id="UP001597213">
    <property type="component" value="Unassembled WGS sequence"/>
</dbReference>
<keyword evidence="7" id="KW-0288">FMN</keyword>
<accession>A0ABW4R3W9</accession>
<dbReference type="Pfam" id="PF01794">
    <property type="entry name" value="Ferric_reduct"/>
    <property type="match status" value="1"/>
</dbReference>
<comment type="subunit">
    <text evidence="7">Heterodimer of a catalytic subunit (MsrP) and a heme-binding subunit (MsrQ).</text>
</comment>
<dbReference type="RefSeq" id="WP_379139580.1">
    <property type="nucleotide sequence ID" value="NZ_JBHUEN010000006.1"/>
</dbReference>
<name>A0ABW4R3W9_9RHOB</name>
<dbReference type="PANTHER" id="PTHR36964:SF1">
    <property type="entry name" value="PROTEIN-METHIONINE-SULFOXIDE REDUCTASE HEME-BINDING SUBUNIT MSRQ"/>
    <property type="match status" value="1"/>
</dbReference>
<evidence type="ECO:0000256" key="1">
    <source>
        <dbReference type="ARBA" id="ARBA00004141"/>
    </source>
</evidence>
<organism evidence="9 10">
    <name type="scientific">Paracoccus pacificus</name>
    <dbReference type="NCBI Taxonomy" id="1463598"/>
    <lineage>
        <taxon>Bacteria</taxon>
        <taxon>Pseudomonadati</taxon>
        <taxon>Pseudomonadota</taxon>
        <taxon>Alphaproteobacteria</taxon>
        <taxon>Rhodobacterales</taxon>
        <taxon>Paracoccaceae</taxon>
        <taxon>Paracoccus</taxon>
    </lineage>
</organism>
<gene>
    <name evidence="7" type="primary">msrQ</name>
    <name evidence="9" type="ORF">ACFSCT_01620</name>
</gene>
<keyword evidence="5 7" id="KW-0408">Iron</keyword>
<dbReference type="PANTHER" id="PTHR36964">
    <property type="entry name" value="PROTEIN-METHIONINE-SULFOXIDE REDUCTASE HEME-BINDING SUBUNIT MSRQ"/>
    <property type="match status" value="1"/>
</dbReference>
<keyword evidence="7" id="KW-0479">Metal-binding</keyword>
<feature type="transmembrane region" description="Helical" evidence="7">
    <location>
        <begin position="125"/>
        <end position="144"/>
    </location>
</feature>
<keyword evidence="2 7" id="KW-0813">Transport</keyword>
<evidence type="ECO:0000256" key="2">
    <source>
        <dbReference type="ARBA" id="ARBA00022448"/>
    </source>
</evidence>
<evidence type="ECO:0000256" key="3">
    <source>
        <dbReference type="ARBA" id="ARBA00022692"/>
    </source>
</evidence>
<comment type="caution">
    <text evidence="9">The sequence shown here is derived from an EMBL/GenBank/DDBJ whole genome shotgun (WGS) entry which is preliminary data.</text>
</comment>
<evidence type="ECO:0000313" key="9">
    <source>
        <dbReference type="EMBL" id="MFD1880410.1"/>
    </source>
</evidence>
<comment type="cofactor">
    <cofactor evidence="7">
        <name>heme b</name>
        <dbReference type="ChEBI" id="CHEBI:60344"/>
    </cofactor>
    <text evidence="7">Binds 1 heme b (iron(II)-protoporphyrin IX) group per subunit.</text>
</comment>
<keyword evidence="10" id="KW-1185">Reference proteome</keyword>
<evidence type="ECO:0000259" key="8">
    <source>
        <dbReference type="Pfam" id="PF01794"/>
    </source>
</evidence>
<sequence length="220" mass="25128">MAHWTERAQQINSLLRKLPVWAIWIAGLVPLGLLVWDVLNGQTGPDPIRDIEHRLGRTALYFLVGGLAVTPLQRISRISLIRFRRALGLIAFTYAGLHVLAWIWLDMGLMWQQALNDVIKRPYLFLGMIAFLILLALAVTSNDLSMRRMRSGWKDLHQLVYVAAPVVALHWLWALKVWERWPLSILAAILLLVALRPLIPRPLRWSSKPNGEKITVKTTS</sequence>
<dbReference type="HAMAP" id="MF_01207">
    <property type="entry name" value="MsrQ"/>
    <property type="match status" value="1"/>
</dbReference>
<dbReference type="InterPro" id="IPR022837">
    <property type="entry name" value="MsrQ-like"/>
</dbReference>
<evidence type="ECO:0000256" key="6">
    <source>
        <dbReference type="ARBA" id="ARBA00023136"/>
    </source>
</evidence>
<keyword evidence="7" id="KW-0349">Heme</keyword>
<protein>
    <recommendedName>
        <fullName evidence="7">Protein-methionine-sulfoxide reductase heme-binding subunit MsrQ</fullName>
    </recommendedName>
    <alternativeName>
        <fullName evidence="7">Flavocytochrome MsrQ</fullName>
    </alternativeName>
</protein>
<feature type="transmembrane region" description="Helical" evidence="7">
    <location>
        <begin position="59"/>
        <end position="75"/>
    </location>
</feature>
<keyword evidence="3 7" id="KW-0812">Transmembrane</keyword>
<keyword evidence="7" id="KW-0249">Electron transport</keyword>
<comment type="subcellular location">
    <subcellularLocation>
        <location evidence="7">Cell membrane</location>
        <topology evidence="7">Multi-pass membrane protein</topology>
    </subcellularLocation>
    <subcellularLocation>
        <location evidence="1">Membrane</location>
        <topology evidence="1">Multi-pass membrane protein</topology>
    </subcellularLocation>
</comment>
<evidence type="ECO:0000256" key="7">
    <source>
        <dbReference type="HAMAP-Rule" id="MF_01207"/>
    </source>
</evidence>
<feature type="transmembrane region" description="Helical" evidence="7">
    <location>
        <begin position="87"/>
        <end position="105"/>
    </location>
</feature>
<reference evidence="10" key="1">
    <citation type="journal article" date="2019" name="Int. J. Syst. Evol. Microbiol.">
        <title>The Global Catalogue of Microorganisms (GCM) 10K type strain sequencing project: providing services to taxonomists for standard genome sequencing and annotation.</title>
        <authorList>
            <consortium name="The Broad Institute Genomics Platform"/>
            <consortium name="The Broad Institute Genome Sequencing Center for Infectious Disease"/>
            <person name="Wu L."/>
            <person name="Ma J."/>
        </authorList>
    </citation>
    <scope>NUCLEOTIDE SEQUENCE [LARGE SCALE GENOMIC DNA]</scope>
    <source>
        <strain evidence="10">CCUG 56029</strain>
    </source>
</reference>
<evidence type="ECO:0000256" key="4">
    <source>
        <dbReference type="ARBA" id="ARBA00022989"/>
    </source>
</evidence>
<keyword evidence="7" id="KW-1003">Cell membrane</keyword>
<comment type="cofactor">
    <cofactor evidence="7">
        <name>FMN</name>
        <dbReference type="ChEBI" id="CHEBI:58210"/>
    </cofactor>
    <text evidence="7">Binds 1 FMN per subunit.</text>
</comment>
<feature type="transmembrane region" description="Helical" evidence="7">
    <location>
        <begin position="181"/>
        <end position="199"/>
    </location>
</feature>
<evidence type="ECO:0000313" key="10">
    <source>
        <dbReference type="Proteomes" id="UP001597213"/>
    </source>
</evidence>
<comment type="function">
    <text evidence="7">Part of the MsrPQ system that repairs oxidized periplasmic proteins containing methionine sulfoxide residues (Met-O), using respiratory chain electrons. Thus protects these proteins from oxidative-stress damage caused by reactive species of oxygen and chlorine generated by the host defense mechanisms. MsrPQ is essential for the maintenance of envelope integrity under bleach stress, rescuing a wide series of structurally unrelated periplasmic proteins from methionine oxidation. MsrQ provides electrons for reduction to the reductase catalytic subunit MsrP, using the quinone pool of the respiratory chain.</text>
</comment>
<feature type="transmembrane region" description="Helical" evidence="7">
    <location>
        <begin position="156"/>
        <end position="175"/>
    </location>
</feature>
<feature type="transmembrane region" description="Helical" evidence="7">
    <location>
        <begin position="21"/>
        <end position="39"/>
    </location>
</feature>
<feature type="domain" description="Ferric oxidoreductase" evidence="8">
    <location>
        <begin position="56"/>
        <end position="166"/>
    </location>
</feature>
<dbReference type="EMBL" id="JBHUEN010000006">
    <property type="protein sequence ID" value="MFD1880410.1"/>
    <property type="molecule type" value="Genomic_DNA"/>
</dbReference>
<keyword evidence="6 7" id="KW-0472">Membrane</keyword>
<evidence type="ECO:0000256" key="5">
    <source>
        <dbReference type="ARBA" id="ARBA00023004"/>
    </source>
</evidence>
<dbReference type="InterPro" id="IPR013130">
    <property type="entry name" value="Fe3_Rdtase_TM_dom"/>
</dbReference>